<gene>
    <name evidence="1" type="ORF">ANN_19330</name>
</gene>
<evidence type="ECO:0000313" key="1">
    <source>
        <dbReference type="EMBL" id="KAJ4430739.1"/>
    </source>
</evidence>
<accession>A0ABQ8S9J9</accession>
<comment type="caution">
    <text evidence="1">The sequence shown here is derived from an EMBL/GenBank/DDBJ whole genome shotgun (WGS) entry which is preliminary data.</text>
</comment>
<evidence type="ECO:0000313" key="2">
    <source>
        <dbReference type="Proteomes" id="UP001148838"/>
    </source>
</evidence>
<organism evidence="1 2">
    <name type="scientific">Periplaneta americana</name>
    <name type="common">American cockroach</name>
    <name type="synonym">Blatta americana</name>
    <dbReference type="NCBI Taxonomy" id="6978"/>
    <lineage>
        <taxon>Eukaryota</taxon>
        <taxon>Metazoa</taxon>
        <taxon>Ecdysozoa</taxon>
        <taxon>Arthropoda</taxon>
        <taxon>Hexapoda</taxon>
        <taxon>Insecta</taxon>
        <taxon>Pterygota</taxon>
        <taxon>Neoptera</taxon>
        <taxon>Polyneoptera</taxon>
        <taxon>Dictyoptera</taxon>
        <taxon>Blattodea</taxon>
        <taxon>Blattoidea</taxon>
        <taxon>Blattidae</taxon>
        <taxon>Blattinae</taxon>
        <taxon>Periplaneta</taxon>
    </lineage>
</organism>
<sequence length="192" mass="21624">MSPEFSNESYPAFARIGLRENPGKNLNQLLTSIKIQNLYQINTVLESIGNLSDNDETLAENSSTRRVLKVLKMLTEEHKTKRASSALSFLTRYSEQGDEFLDHIVTGKAENKVKTVMPKSPSKMSAAMKKLVNDEIQVAYWSHDRRQIAAECHIGLATVNSITKRYRETGSITPQKKETMAGKGRLHLQMIV</sequence>
<protein>
    <submittedName>
        <fullName evidence="1">Uncharacterized protein</fullName>
    </submittedName>
</protein>
<dbReference type="EMBL" id="JAJSOF020000031">
    <property type="protein sequence ID" value="KAJ4430739.1"/>
    <property type="molecule type" value="Genomic_DNA"/>
</dbReference>
<dbReference type="Proteomes" id="UP001148838">
    <property type="component" value="Unassembled WGS sequence"/>
</dbReference>
<reference evidence="1 2" key="1">
    <citation type="journal article" date="2022" name="Allergy">
        <title>Genome assembly and annotation of Periplaneta americana reveal a comprehensive cockroach allergen profile.</title>
        <authorList>
            <person name="Wang L."/>
            <person name="Xiong Q."/>
            <person name="Saelim N."/>
            <person name="Wang L."/>
            <person name="Nong W."/>
            <person name="Wan A.T."/>
            <person name="Shi M."/>
            <person name="Liu X."/>
            <person name="Cao Q."/>
            <person name="Hui J.H.L."/>
            <person name="Sookrung N."/>
            <person name="Leung T.F."/>
            <person name="Tungtrongchitr A."/>
            <person name="Tsui S.K.W."/>
        </authorList>
    </citation>
    <scope>NUCLEOTIDE SEQUENCE [LARGE SCALE GENOMIC DNA]</scope>
    <source>
        <strain evidence="1">PWHHKU_190912</strain>
    </source>
</reference>
<proteinExistence type="predicted"/>
<name>A0ABQ8S9J9_PERAM</name>
<keyword evidence="2" id="KW-1185">Reference proteome</keyword>